<accession>A0AA35X3V9</accession>
<comment type="caution">
    <text evidence="2">The sequence shown here is derived from an EMBL/GenBank/DDBJ whole genome shotgun (WGS) entry which is preliminary data.</text>
</comment>
<proteinExistence type="predicted"/>
<protein>
    <submittedName>
        <fullName evidence="2">Uncharacterized protein</fullName>
    </submittedName>
</protein>
<dbReference type="AlphaFoldDB" id="A0AA35X3V9"/>
<dbReference type="EMBL" id="CASHTH010002911">
    <property type="protein sequence ID" value="CAI8037120.1"/>
    <property type="molecule type" value="Genomic_DNA"/>
</dbReference>
<organism evidence="2 3">
    <name type="scientific">Geodia barretti</name>
    <name type="common">Barrett's horny sponge</name>
    <dbReference type="NCBI Taxonomy" id="519541"/>
    <lineage>
        <taxon>Eukaryota</taxon>
        <taxon>Metazoa</taxon>
        <taxon>Porifera</taxon>
        <taxon>Demospongiae</taxon>
        <taxon>Heteroscleromorpha</taxon>
        <taxon>Tetractinellida</taxon>
        <taxon>Astrophorina</taxon>
        <taxon>Geodiidae</taxon>
        <taxon>Geodia</taxon>
    </lineage>
</organism>
<gene>
    <name evidence="2" type="ORF">GBAR_LOCUS20764</name>
</gene>
<reference evidence="2" key="1">
    <citation type="submission" date="2023-03" db="EMBL/GenBank/DDBJ databases">
        <authorList>
            <person name="Steffen K."/>
            <person name="Cardenas P."/>
        </authorList>
    </citation>
    <scope>NUCLEOTIDE SEQUENCE</scope>
</reference>
<evidence type="ECO:0000313" key="3">
    <source>
        <dbReference type="Proteomes" id="UP001174909"/>
    </source>
</evidence>
<keyword evidence="3" id="KW-1185">Reference proteome</keyword>
<sequence>MLRSWGFFTFGGLFTALYSNAARRYPLMRKPMLHVTCTAVGFCVGYLAHRYEENSEQRVQRLMEKHRNVPPHDNWTQMARKAKSEASD</sequence>
<name>A0AA35X3V9_GEOBA</name>
<evidence type="ECO:0000313" key="2">
    <source>
        <dbReference type="EMBL" id="CAI8037120.1"/>
    </source>
</evidence>
<feature type="region of interest" description="Disordered" evidence="1">
    <location>
        <begin position="65"/>
        <end position="88"/>
    </location>
</feature>
<evidence type="ECO:0000256" key="1">
    <source>
        <dbReference type="SAM" id="MobiDB-lite"/>
    </source>
</evidence>
<dbReference type="Proteomes" id="UP001174909">
    <property type="component" value="Unassembled WGS sequence"/>
</dbReference>